<feature type="non-terminal residue" evidence="1">
    <location>
        <position position="1"/>
    </location>
</feature>
<accession>A0A0C3GJG1</accession>
<reference evidence="1 2" key="1">
    <citation type="submission" date="2014-04" db="EMBL/GenBank/DDBJ databases">
        <authorList>
            <consortium name="DOE Joint Genome Institute"/>
            <person name="Kuo A."/>
            <person name="Tarkka M."/>
            <person name="Buscot F."/>
            <person name="Kohler A."/>
            <person name="Nagy L.G."/>
            <person name="Floudas D."/>
            <person name="Copeland A."/>
            <person name="Barry K.W."/>
            <person name="Cichocki N."/>
            <person name="Veneault-Fourrey C."/>
            <person name="LaButti K."/>
            <person name="Lindquist E.A."/>
            <person name="Lipzen A."/>
            <person name="Lundell T."/>
            <person name="Morin E."/>
            <person name="Murat C."/>
            <person name="Sun H."/>
            <person name="Tunlid A."/>
            <person name="Henrissat B."/>
            <person name="Grigoriev I.V."/>
            <person name="Hibbett D.S."/>
            <person name="Martin F."/>
            <person name="Nordberg H.P."/>
            <person name="Cantor M.N."/>
            <person name="Hua S.X."/>
        </authorList>
    </citation>
    <scope>NUCLEOTIDE SEQUENCE [LARGE SCALE GENOMIC DNA]</scope>
    <source>
        <strain evidence="1 2">F 1598</strain>
    </source>
</reference>
<dbReference type="Proteomes" id="UP000054166">
    <property type="component" value="Unassembled WGS sequence"/>
</dbReference>
<name>A0A0C3GJG1_PILCF</name>
<reference evidence="2" key="2">
    <citation type="submission" date="2015-01" db="EMBL/GenBank/DDBJ databases">
        <title>Evolutionary Origins and Diversification of the Mycorrhizal Mutualists.</title>
        <authorList>
            <consortium name="DOE Joint Genome Institute"/>
            <consortium name="Mycorrhizal Genomics Consortium"/>
            <person name="Kohler A."/>
            <person name="Kuo A."/>
            <person name="Nagy L.G."/>
            <person name="Floudas D."/>
            <person name="Copeland A."/>
            <person name="Barry K.W."/>
            <person name="Cichocki N."/>
            <person name="Veneault-Fourrey C."/>
            <person name="LaButti K."/>
            <person name="Lindquist E.A."/>
            <person name="Lipzen A."/>
            <person name="Lundell T."/>
            <person name="Morin E."/>
            <person name="Murat C."/>
            <person name="Riley R."/>
            <person name="Ohm R."/>
            <person name="Sun H."/>
            <person name="Tunlid A."/>
            <person name="Henrissat B."/>
            <person name="Grigoriev I.V."/>
            <person name="Hibbett D.S."/>
            <person name="Martin F."/>
        </authorList>
    </citation>
    <scope>NUCLEOTIDE SEQUENCE [LARGE SCALE GENOMIC DNA]</scope>
    <source>
        <strain evidence="2">F 1598</strain>
    </source>
</reference>
<protein>
    <submittedName>
        <fullName evidence="1">Uncharacterized protein</fullName>
    </submittedName>
</protein>
<evidence type="ECO:0000313" key="2">
    <source>
        <dbReference type="Proteomes" id="UP000054166"/>
    </source>
</evidence>
<dbReference type="AlphaFoldDB" id="A0A0C3GJG1"/>
<dbReference type="InParanoid" id="A0A0C3GJG1"/>
<sequence length="66" mass="7233">SPEIFLLLLWVMSQNGVLPNDSNRRHGEIDIPELKNKHTQRSMALLDALAAICIIVGARAPVPDSS</sequence>
<dbReference type="EMBL" id="KN832971">
    <property type="protein sequence ID" value="KIM91779.1"/>
    <property type="molecule type" value="Genomic_DNA"/>
</dbReference>
<dbReference type="HOGENOM" id="CLU_2838206_0_0_1"/>
<evidence type="ECO:0000313" key="1">
    <source>
        <dbReference type="EMBL" id="KIM91779.1"/>
    </source>
</evidence>
<organism evidence="1 2">
    <name type="scientific">Piloderma croceum (strain F 1598)</name>
    <dbReference type="NCBI Taxonomy" id="765440"/>
    <lineage>
        <taxon>Eukaryota</taxon>
        <taxon>Fungi</taxon>
        <taxon>Dikarya</taxon>
        <taxon>Basidiomycota</taxon>
        <taxon>Agaricomycotina</taxon>
        <taxon>Agaricomycetes</taxon>
        <taxon>Agaricomycetidae</taxon>
        <taxon>Atheliales</taxon>
        <taxon>Atheliaceae</taxon>
        <taxon>Piloderma</taxon>
    </lineage>
</organism>
<keyword evidence="2" id="KW-1185">Reference proteome</keyword>
<proteinExistence type="predicted"/>
<gene>
    <name evidence="1" type="ORF">PILCRDRAFT_889</name>
</gene>